<evidence type="ECO:0000313" key="3">
    <source>
        <dbReference type="Proteomes" id="UP000215244"/>
    </source>
</evidence>
<accession>A0A223V4Q5</accession>
<sequence>MGRSFLIALIFACLFSSCAVNQTKYQRRYNEIWREMIQSQAWMESLKGKDVEVPVGLYASLDDEEVLDESTTNYEMAFESQYQSLVSRAYFKIITEAEKLDTRITAEYKQIQNNPENFSKKQREEVERKFQAHRAMLSGLRSWNIFSDDRSGDLDYFKRENREAVQEMMQEGKGSDQMINFLIYKLADLYHVEEASGN</sequence>
<feature type="signal peptide" evidence="1">
    <location>
        <begin position="1"/>
        <end position="21"/>
    </location>
</feature>
<dbReference type="RefSeq" id="WP_094996912.1">
    <property type="nucleotide sequence ID" value="NZ_BMJL01000002.1"/>
</dbReference>
<keyword evidence="3" id="KW-1185">Reference proteome</keyword>
<reference evidence="2 3" key="1">
    <citation type="submission" date="2017-08" db="EMBL/GenBank/DDBJ databases">
        <title>The complete genome sequence of Maribacter sp. B1, isolated from deep-sea sediment.</title>
        <authorList>
            <person name="Wu Y.-H."/>
            <person name="Cheng H."/>
            <person name="Xu X.-W."/>
        </authorList>
    </citation>
    <scope>NUCLEOTIDE SEQUENCE [LARGE SCALE GENOMIC DNA]</scope>
    <source>
        <strain evidence="2 3">B1</strain>
    </source>
</reference>
<feature type="chain" id="PRO_5012827179" evidence="1">
    <location>
        <begin position="22"/>
        <end position="198"/>
    </location>
</feature>
<dbReference type="AlphaFoldDB" id="A0A223V4Q5"/>
<organism evidence="2 3">
    <name type="scientific">Maribacter cobaltidurans</name>
    <dbReference type="NCBI Taxonomy" id="1178778"/>
    <lineage>
        <taxon>Bacteria</taxon>
        <taxon>Pseudomonadati</taxon>
        <taxon>Bacteroidota</taxon>
        <taxon>Flavobacteriia</taxon>
        <taxon>Flavobacteriales</taxon>
        <taxon>Flavobacteriaceae</taxon>
        <taxon>Maribacter</taxon>
    </lineage>
</organism>
<name>A0A223V4Q5_9FLAO</name>
<gene>
    <name evidence="2" type="ORF">CJ263_08720</name>
</gene>
<dbReference type="Proteomes" id="UP000215244">
    <property type="component" value="Chromosome"/>
</dbReference>
<evidence type="ECO:0000313" key="2">
    <source>
        <dbReference type="EMBL" id="ASV30292.1"/>
    </source>
</evidence>
<protein>
    <submittedName>
        <fullName evidence="2">Uncharacterized protein</fullName>
    </submittedName>
</protein>
<dbReference type="KEGG" id="marb:CJ263_08720"/>
<evidence type="ECO:0000256" key="1">
    <source>
        <dbReference type="SAM" id="SignalP"/>
    </source>
</evidence>
<keyword evidence="1" id="KW-0732">Signal</keyword>
<proteinExistence type="predicted"/>
<dbReference type="EMBL" id="CP022957">
    <property type="protein sequence ID" value="ASV30292.1"/>
    <property type="molecule type" value="Genomic_DNA"/>
</dbReference>
<dbReference type="OrthoDB" id="1176663at2"/>
<dbReference type="PROSITE" id="PS51257">
    <property type="entry name" value="PROKAR_LIPOPROTEIN"/>
    <property type="match status" value="1"/>
</dbReference>